<dbReference type="EMBL" id="BTGU01000001">
    <property type="protein sequence ID" value="GMN25546.1"/>
    <property type="molecule type" value="Genomic_DNA"/>
</dbReference>
<evidence type="ECO:0000256" key="12">
    <source>
        <dbReference type="ARBA" id="ARBA00023136"/>
    </source>
</evidence>
<evidence type="ECO:0000256" key="2">
    <source>
        <dbReference type="ARBA" id="ARBA00012513"/>
    </source>
</evidence>
<dbReference type="Gramene" id="FCD_00000962-RA">
    <property type="protein sequence ID" value="FCD_00000962-RA:cds"/>
    <property type="gene ID" value="FCD_00000962"/>
</dbReference>
<dbReference type="GO" id="GO:0004714">
    <property type="term" value="F:transmembrane receptor protein tyrosine kinase activity"/>
    <property type="evidence" value="ECO:0007669"/>
    <property type="project" value="InterPro"/>
</dbReference>
<keyword evidence="9" id="KW-0418">Kinase</keyword>
<dbReference type="PANTHER" id="PTHR34590:SF5">
    <property type="entry name" value="OS04G0586500 PROTEIN"/>
    <property type="match status" value="1"/>
</dbReference>
<dbReference type="SMART" id="SM00220">
    <property type="entry name" value="S_TKc"/>
    <property type="match status" value="1"/>
</dbReference>
<evidence type="ECO:0000256" key="7">
    <source>
        <dbReference type="ARBA" id="ARBA00022729"/>
    </source>
</evidence>
<evidence type="ECO:0000256" key="18">
    <source>
        <dbReference type="SAM" id="MobiDB-lite"/>
    </source>
</evidence>
<dbReference type="InterPro" id="IPR008271">
    <property type="entry name" value="Ser/Thr_kinase_AS"/>
</dbReference>
<dbReference type="GO" id="GO:0005524">
    <property type="term" value="F:ATP binding"/>
    <property type="evidence" value="ECO:0007669"/>
    <property type="project" value="UniProtKB-UniRule"/>
</dbReference>
<dbReference type="Gene3D" id="3.30.200.20">
    <property type="entry name" value="Phosphorylase Kinase, domain 1"/>
    <property type="match status" value="1"/>
</dbReference>
<evidence type="ECO:0000259" key="20">
    <source>
        <dbReference type="PROSITE" id="PS50011"/>
    </source>
</evidence>
<comment type="subcellular location">
    <subcellularLocation>
        <location evidence="1">Cell membrane</location>
        <topology evidence="1">Single-pass type I membrane protein</topology>
    </subcellularLocation>
</comment>
<protein>
    <recommendedName>
        <fullName evidence="2">non-specific serine/threonine protein kinase</fullName>
        <ecNumber evidence="2">2.7.11.1</ecNumber>
    </recommendedName>
</protein>
<accession>A0AA87ZDI6</accession>
<dbReference type="FunFam" id="2.60.120.430:FF:000003">
    <property type="entry name" value="FERONIA receptor-like kinase"/>
    <property type="match status" value="1"/>
</dbReference>
<evidence type="ECO:0000256" key="3">
    <source>
        <dbReference type="ARBA" id="ARBA00022475"/>
    </source>
</evidence>
<keyword evidence="8 17" id="KW-0547">Nucleotide-binding</keyword>
<keyword evidence="7 19" id="KW-0732">Signal</keyword>
<name>A0AA87ZDI6_FICCA</name>
<dbReference type="InterPro" id="IPR011009">
    <property type="entry name" value="Kinase-like_dom_sf"/>
</dbReference>
<dbReference type="FunFam" id="2.60.120.430:FF:000007">
    <property type="entry name" value="FERONIA receptor-like kinase"/>
    <property type="match status" value="1"/>
</dbReference>
<dbReference type="FunFam" id="3.30.200.20:FF:000039">
    <property type="entry name" value="receptor-like protein kinase FERONIA"/>
    <property type="match status" value="1"/>
</dbReference>
<dbReference type="Pfam" id="PF12819">
    <property type="entry name" value="Malectin_like"/>
    <property type="match status" value="1"/>
</dbReference>
<feature type="region of interest" description="Disordered" evidence="18">
    <location>
        <begin position="803"/>
        <end position="823"/>
    </location>
</feature>
<keyword evidence="12" id="KW-0472">Membrane</keyword>
<dbReference type="InterPro" id="IPR001245">
    <property type="entry name" value="Ser-Thr/Tyr_kinase_cat_dom"/>
</dbReference>
<evidence type="ECO:0000256" key="10">
    <source>
        <dbReference type="ARBA" id="ARBA00022840"/>
    </source>
</evidence>
<dbReference type="InterPro" id="IPR045272">
    <property type="entry name" value="ANXUR1/2-like"/>
</dbReference>
<evidence type="ECO:0000256" key="1">
    <source>
        <dbReference type="ARBA" id="ARBA00004251"/>
    </source>
</evidence>
<evidence type="ECO:0000256" key="8">
    <source>
        <dbReference type="ARBA" id="ARBA00022741"/>
    </source>
</evidence>
<keyword evidence="11" id="KW-1133">Transmembrane helix</keyword>
<dbReference type="InterPro" id="IPR017441">
    <property type="entry name" value="Protein_kinase_ATP_BS"/>
</dbReference>
<dbReference type="Proteomes" id="UP001187192">
    <property type="component" value="Unassembled WGS sequence"/>
</dbReference>
<evidence type="ECO:0000313" key="22">
    <source>
        <dbReference type="Proteomes" id="UP001187192"/>
    </source>
</evidence>
<evidence type="ECO:0000256" key="19">
    <source>
        <dbReference type="SAM" id="SignalP"/>
    </source>
</evidence>
<dbReference type="Gene3D" id="2.60.120.430">
    <property type="entry name" value="Galactose-binding lectin"/>
    <property type="match status" value="2"/>
</dbReference>
<evidence type="ECO:0000313" key="21">
    <source>
        <dbReference type="EMBL" id="GMN25546.1"/>
    </source>
</evidence>
<dbReference type="InterPro" id="IPR024788">
    <property type="entry name" value="Malectin-like_Carb-bd_dom"/>
</dbReference>
<dbReference type="Pfam" id="PF07714">
    <property type="entry name" value="PK_Tyr_Ser-Thr"/>
    <property type="match status" value="1"/>
</dbReference>
<dbReference type="Gene3D" id="1.10.510.10">
    <property type="entry name" value="Transferase(Phosphotransferase) domain 1"/>
    <property type="match status" value="1"/>
</dbReference>
<dbReference type="CDD" id="cd14066">
    <property type="entry name" value="STKc_IRAK"/>
    <property type="match status" value="1"/>
</dbReference>
<evidence type="ECO:0000256" key="5">
    <source>
        <dbReference type="ARBA" id="ARBA00022679"/>
    </source>
</evidence>
<keyword evidence="22" id="KW-1185">Reference proteome</keyword>
<keyword evidence="10 17" id="KW-0067">ATP-binding</keyword>
<dbReference type="GO" id="GO:0004674">
    <property type="term" value="F:protein serine/threonine kinase activity"/>
    <property type="evidence" value="ECO:0007669"/>
    <property type="project" value="UniProtKB-KW"/>
</dbReference>
<feature type="chain" id="PRO_5041739874" description="non-specific serine/threonine protein kinase" evidence="19">
    <location>
        <begin position="35"/>
        <end position="867"/>
    </location>
</feature>
<feature type="compositionally biased region" description="Polar residues" evidence="18">
    <location>
        <begin position="850"/>
        <end position="867"/>
    </location>
</feature>
<organism evidence="21 22">
    <name type="scientific">Ficus carica</name>
    <name type="common">Common fig</name>
    <dbReference type="NCBI Taxonomy" id="3494"/>
    <lineage>
        <taxon>Eukaryota</taxon>
        <taxon>Viridiplantae</taxon>
        <taxon>Streptophyta</taxon>
        <taxon>Embryophyta</taxon>
        <taxon>Tracheophyta</taxon>
        <taxon>Spermatophyta</taxon>
        <taxon>Magnoliopsida</taxon>
        <taxon>eudicotyledons</taxon>
        <taxon>Gunneridae</taxon>
        <taxon>Pentapetalae</taxon>
        <taxon>rosids</taxon>
        <taxon>fabids</taxon>
        <taxon>Rosales</taxon>
        <taxon>Moraceae</taxon>
        <taxon>Ficeae</taxon>
        <taxon>Ficus</taxon>
    </lineage>
</organism>
<feature type="domain" description="Protein kinase" evidence="20">
    <location>
        <begin position="523"/>
        <end position="797"/>
    </location>
</feature>
<keyword evidence="4" id="KW-0723">Serine/threonine-protein kinase</keyword>
<dbReference type="PROSITE" id="PS00107">
    <property type="entry name" value="PROTEIN_KINASE_ATP"/>
    <property type="match status" value="1"/>
</dbReference>
<proteinExistence type="predicted"/>
<dbReference type="SUPFAM" id="SSF56112">
    <property type="entry name" value="Protein kinase-like (PK-like)"/>
    <property type="match status" value="1"/>
</dbReference>
<comment type="catalytic activity">
    <reaction evidence="15">
        <text>L-threonyl-[protein] + ATP = O-phospho-L-threonyl-[protein] + ADP + H(+)</text>
        <dbReference type="Rhea" id="RHEA:46608"/>
        <dbReference type="Rhea" id="RHEA-COMP:11060"/>
        <dbReference type="Rhea" id="RHEA-COMP:11605"/>
        <dbReference type="ChEBI" id="CHEBI:15378"/>
        <dbReference type="ChEBI" id="CHEBI:30013"/>
        <dbReference type="ChEBI" id="CHEBI:30616"/>
        <dbReference type="ChEBI" id="CHEBI:61977"/>
        <dbReference type="ChEBI" id="CHEBI:456216"/>
        <dbReference type="EC" id="2.7.11.1"/>
    </reaction>
</comment>
<feature type="signal peptide" evidence="19">
    <location>
        <begin position="1"/>
        <end position="34"/>
    </location>
</feature>
<evidence type="ECO:0000256" key="6">
    <source>
        <dbReference type="ARBA" id="ARBA00022692"/>
    </source>
</evidence>
<evidence type="ECO:0000256" key="16">
    <source>
        <dbReference type="ARBA" id="ARBA00048679"/>
    </source>
</evidence>
<dbReference type="GO" id="GO:0005886">
    <property type="term" value="C:plasma membrane"/>
    <property type="evidence" value="ECO:0007669"/>
    <property type="project" value="UniProtKB-SubCell"/>
</dbReference>
<dbReference type="AlphaFoldDB" id="A0AA87ZDI6"/>
<evidence type="ECO:0000256" key="9">
    <source>
        <dbReference type="ARBA" id="ARBA00022777"/>
    </source>
</evidence>
<evidence type="ECO:0000256" key="14">
    <source>
        <dbReference type="ARBA" id="ARBA00023279"/>
    </source>
</evidence>
<evidence type="ECO:0000256" key="17">
    <source>
        <dbReference type="PROSITE-ProRule" id="PRU10141"/>
    </source>
</evidence>
<dbReference type="InterPro" id="IPR000719">
    <property type="entry name" value="Prot_kinase_dom"/>
</dbReference>
<gene>
    <name evidence="21" type="ORF">TIFTF001_000969</name>
</gene>
<evidence type="ECO:0000256" key="13">
    <source>
        <dbReference type="ARBA" id="ARBA00023180"/>
    </source>
</evidence>
<comment type="caution">
    <text evidence="21">The sequence shown here is derived from an EMBL/GenBank/DDBJ whole genome shotgun (WGS) entry which is preliminary data.</text>
</comment>
<evidence type="ECO:0000256" key="15">
    <source>
        <dbReference type="ARBA" id="ARBA00047899"/>
    </source>
</evidence>
<keyword evidence="6" id="KW-0812">Transmembrane</keyword>
<comment type="catalytic activity">
    <reaction evidence="16">
        <text>L-seryl-[protein] + ATP = O-phospho-L-seryl-[protein] + ADP + H(+)</text>
        <dbReference type="Rhea" id="RHEA:17989"/>
        <dbReference type="Rhea" id="RHEA-COMP:9863"/>
        <dbReference type="Rhea" id="RHEA-COMP:11604"/>
        <dbReference type="ChEBI" id="CHEBI:15378"/>
        <dbReference type="ChEBI" id="CHEBI:29999"/>
        <dbReference type="ChEBI" id="CHEBI:30616"/>
        <dbReference type="ChEBI" id="CHEBI:83421"/>
        <dbReference type="ChEBI" id="CHEBI:456216"/>
        <dbReference type="EC" id="2.7.11.1"/>
    </reaction>
</comment>
<evidence type="ECO:0000256" key="11">
    <source>
        <dbReference type="ARBA" id="ARBA00022989"/>
    </source>
</evidence>
<dbReference type="PANTHER" id="PTHR34590">
    <property type="entry name" value="OS03G0124300 PROTEIN-RELATED"/>
    <property type="match status" value="1"/>
</dbReference>
<keyword evidence="3" id="KW-1003">Cell membrane</keyword>
<keyword evidence="13" id="KW-0325">Glycoprotein</keyword>
<sequence>MFMRHSSAMLTETRKLSFLVFLCVLFNAFHGTTSVSNSLILGCGLEKSAKDADGRSWDSDSKYITGGNSVSVRAQYQDPSLLSETPYMTARIITSKASYKLPLKANTRYWLRLHFYPAVYGSNNAEEAYFNVVANDITLLKNFSASLTCKALTQAYIMREYNLVPSSSDSLSLTFEPLVGFAYVNGIELIPIPDMFDSVTVIGFSDQTIDAKASNMQTMYRLNVGGQYISPTNDSGLTRTWYDDYPYLAGAQSGVTNQASANVRIDYMDLPGYVAPADVYSTARSMGNTKDINRNYNLTWVFQQIDPNFMYLVRLHFCDFHYSKPNEIVFNIYLNNQTAQSGADVIGWSGGKAVPIYKDYAVYVADGKGDEELWVAMNPATETKPEFYDALLNGIEIFKIETSKNLAGPNPQPSAMLVKDEQQKKTFQNKTSHAQVIGGAAGGAAAFGIVAALCIAVYQRKKKFSGTESHTSSWLPIYGNSHTTASKSAISGKSTASSHLSATAQGRCRRFSFAEMKKATKNFDESNVIGVGGFGKVYKGIIDAGTKVAIKRSNPSSEQGVHEFQTEIEMLSELRHKHLVSLIGFCEEENEMCLVYDFMARGTLREHLYKSNKPQDLSWKRRLEICIGAAKGLHYLHTGAKWTIIHRDVKTTNILLDEHWVAKVSDFGLSKTGPDLSTGHVSTVVKGSFGYLDPEYFRRQQLTEKSDVYSFGVVLFECLCSRPALNPSLPKEQVSLADWALHCQRKGTLEDIIDPNLKGKIDPESLKKFADTAEKCLSDHGIDRPTLNDILWNLEFALQLQENMEGSSHSSRHGESNSDEGSLRNQNMAMHYSKLSLGSGSDLGNEDANNEQTTTAVFSQIVNPKGR</sequence>
<reference evidence="21" key="1">
    <citation type="submission" date="2023-07" db="EMBL/GenBank/DDBJ databases">
        <title>draft genome sequence of fig (Ficus carica).</title>
        <authorList>
            <person name="Takahashi T."/>
            <person name="Nishimura K."/>
        </authorList>
    </citation>
    <scope>NUCLEOTIDE SEQUENCE</scope>
</reference>
<keyword evidence="5" id="KW-0808">Transferase</keyword>
<dbReference type="PROSITE" id="PS00108">
    <property type="entry name" value="PROTEIN_KINASE_ST"/>
    <property type="match status" value="1"/>
</dbReference>
<keyword evidence="14" id="KW-0278">Fertilization</keyword>
<feature type="region of interest" description="Disordered" evidence="18">
    <location>
        <begin position="835"/>
        <end position="867"/>
    </location>
</feature>
<dbReference type="PROSITE" id="PS50011">
    <property type="entry name" value="PROTEIN_KINASE_DOM"/>
    <property type="match status" value="1"/>
</dbReference>
<dbReference type="EC" id="2.7.11.1" evidence="2"/>
<evidence type="ECO:0000256" key="4">
    <source>
        <dbReference type="ARBA" id="ARBA00022527"/>
    </source>
</evidence>
<feature type="binding site" evidence="17">
    <location>
        <position position="551"/>
    </location>
    <ligand>
        <name>ATP</name>
        <dbReference type="ChEBI" id="CHEBI:30616"/>
    </ligand>
</feature>
<dbReference type="FunFam" id="1.10.510.10:FF:000058">
    <property type="entry name" value="Receptor-like protein kinase FERONIA"/>
    <property type="match status" value="1"/>
</dbReference>